<evidence type="ECO:0000256" key="3">
    <source>
        <dbReference type="ARBA" id="ARBA00022801"/>
    </source>
</evidence>
<dbReference type="OrthoDB" id="9781342at2"/>
<dbReference type="GO" id="GO:0016740">
    <property type="term" value="F:transferase activity"/>
    <property type="evidence" value="ECO:0007669"/>
    <property type="project" value="UniProtKB-KW"/>
</dbReference>
<dbReference type="InterPro" id="IPR043137">
    <property type="entry name" value="GGT_ssub_C"/>
</dbReference>
<dbReference type="GO" id="GO:0016787">
    <property type="term" value="F:hydrolase activity"/>
    <property type="evidence" value="ECO:0007669"/>
    <property type="project" value="UniProtKB-KW"/>
</dbReference>
<dbReference type="PANTHER" id="PTHR43199:SF1">
    <property type="entry name" value="GLUTATHIONE HYDROLASE PROENZYME"/>
    <property type="match status" value="1"/>
</dbReference>
<dbReference type="EMBL" id="VDUW01000002">
    <property type="protein sequence ID" value="TXL66719.1"/>
    <property type="molecule type" value="Genomic_DNA"/>
</dbReference>
<dbReference type="SUPFAM" id="SSF56235">
    <property type="entry name" value="N-terminal nucleophile aminohydrolases (Ntn hydrolases)"/>
    <property type="match status" value="1"/>
</dbReference>
<name>A0A5C8NZI0_9BACI</name>
<gene>
    <name evidence="6" type="ORF">FHP05_04870</name>
</gene>
<evidence type="ECO:0000256" key="4">
    <source>
        <dbReference type="ARBA" id="ARBA00023145"/>
    </source>
</evidence>
<dbReference type="Proteomes" id="UP000321574">
    <property type="component" value="Unassembled WGS sequence"/>
</dbReference>
<evidence type="ECO:0000313" key="6">
    <source>
        <dbReference type="EMBL" id="TXL66719.1"/>
    </source>
</evidence>
<protein>
    <recommendedName>
        <fullName evidence="8">Capsular biosynthesis protein</fullName>
    </recommendedName>
</protein>
<comment type="caution">
    <text evidence="6">The sequence shown here is derived from an EMBL/GenBank/DDBJ whole genome shotgun (WGS) entry which is preliminary data.</text>
</comment>
<dbReference type="PRINTS" id="PR01210">
    <property type="entry name" value="GGTRANSPTASE"/>
</dbReference>
<keyword evidence="4" id="KW-0865">Zymogen</keyword>
<comment type="similarity">
    <text evidence="1">Belongs to the gamma-glutamyltransferase family.</text>
</comment>
<evidence type="ECO:0000256" key="5">
    <source>
        <dbReference type="SAM" id="Phobius"/>
    </source>
</evidence>
<organism evidence="6 7">
    <name type="scientific">Cerasibacillus terrae</name>
    <dbReference type="NCBI Taxonomy" id="2498845"/>
    <lineage>
        <taxon>Bacteria</taxon>
        <taxon>Bacillati</taxon>
        <taxon>Bacillota</taxon>
        <taxon>Bacilli</taxon>
        <taxon>Bacillales</taxon>
        <taxon>Bacillaceae</taxon>
        <taxon>Cerasibacillus</taxon>
    </lineage>
</organism>
<proteinExistence type="inferred from homology"/>
<dbReference type="RefSeq" id="WP_147666118.1">
    <property type="nucleotide sequence ID" value="NZ_VDUW01000002.1"/>
</dbReference>
<dbReference type="Pfam" id="PF01019">
    <property type="entry name" value="G_glu_transpept"/>
    <property type="match status" value="1"/>
</dbReference>
<feature type="transmembrane region" description="Helical" evidence="5">
    <location>
        <begin position="5"/>
        <end position="22"/>
    </location>
</feature>
<dbReference type="InterPro" id="IPR051792">
    <property type="entry name" value="GGT_bact"/>
</dbReference>
<sequence>MKKKLTVLVIVIIVIVSIILLWNSNKKDDDQLESGAVLENNEESNQFGVSTSNPLASQVGVEVLEEGGNAVDAAIAIAYTLGVVEPYGSGIGGGGGMMIKFPDEDEPIFVDYKEISDGEDFDENVRTGIPGFVAGMDHLQKQYGTMDMETLIEPAIKYAKKGFEIDSSLAGRIDRNKDYIIHTAPHFYKNDEGLKEEDTLVQKELGKTLQAIQKNGADYFYNEILKDRFKYDEKMVKERLVVERKPAHGEVNGKKIFSAAPPFSGVTLIQMLKMLEYENVQPLIGSESENIEQYLEIVDKAYNDRKSTVGDPTVQSIDYNKLTTDEYIQKLLSNSVSVFDNYEEEPVSTTHFSIIDKDGLVVSATNTLSQFWGSGESYKGFFLNNGLDNFNTVKGSFNEYKPYKKSRSFIAPTIIMEKDSITAIGSPGGNRIPQILAQVLLDYHVTEDLSESVLVPRLILKDSIIEFESYPDSVLIDALEEAGYTTRVVDSAAYYGGINAIVDTGEEIIGISDFRRDKKISE</sequence>
<evidence type="ECO:0000256" key="1">
    <source>
        <dbReference type="ARBA" id="ARBA00009381"/>
    </source>
</evidence>
<dbReference type="Gene3D" id="1.10.246.230">
    <property type="match status" value="1"/>
</dbReference>
<keyword evidence="5" id="KW-1133">Transmembrane helix</keyword>
<dbReference type="AlphaFoldDB" id="A0A5C8NZI0"/>
<accession>A0A5C8NZI0</accession>
<keyword evidence="3" id="KW-0378">Hydrolase</keyword>
<keyword evidence="5" id="KW-0812">Transmembrane</keyword>
<keyword evidence="5" id="KW-0472">Membrane</keyword>
<reference evidence="6 7" key="1">
    <citation type="submission" date="2019-06" db="EMBL/GenBank/DDBJ databases">
        <title>Cerasibacillus sp. nov., isolated from maize field.</title>
        <authorList>
            <person name="Lin S.-Y."/>
            <person name="Tsai C.-F."/>
            <person name="Young C.-C."/>
        </authorList>
    </citation>
    <scope>NUCLEOTIDE SEQUENCE [LARGE SCALE GENOMIC DNA]</scope>
    <source>
        <strain evidence="6 7">CC-CFT480</strain>
    </source>
</reference>
<evidence type="ECO:0000256" key="2">
    <source>
        <dbReference type="ARBA" id="ARBA00022679"/>
    </source>
</evidence>
<keyword evidence="2" id="KW-0808">Transferase</keyword>
<evidence type="ECO:0008006" key="8">
    <source>
        <dbReference type="Google" id="ProtNLM"/>
    </source>
</evidence>
<keyword evidence="7" id="KW-1185">Reference proteome</keyword>
<dbReference type="InterPro" id="IPR029055">
    <property type="entry name" value="Ntn_hydrolases_N"/>
</dbReference>
<evidence type="ECO:0000313" key="7">
    <source>
        <dbReference type="Proteomes" id="UP000321574"/>
    </source>
</evidence>
<dbReference type="Gene3D" id="3.60.20.40">
    <property type="match status" value="1"/>
</dbReference>
<dbReference type="PANTHER" id="PTHR43199">
    <property type="entry name" value="GLUTATHIONE HYDROLASE"/>
    <property type="match status" value="1"/>
</dbReference>